<evidence type="ECO:0008006" key="4">
    <source>
        <dbReference type="Google" id="ProtNLM"/>
    </source>
</evidence>
<dbReference type="AlphaFoldDB" id="V8CMX7"/>
<protein>
    <recommendedName>
        <fullName evidence="4">Outer membrane protein beta-barrel domain-containing protein</fullName>
    </recommendedName>
</protein>
<dbReference type="EMBL" id="AZJH01000029">
    <property type="protein sequence ID" value="ETD28101.1"/>
    <property type="molecule type" value="Genomic_DNA"/>
</dbReference>
<feature type="signal peptide" evidence="1">
    <location>
        <begin position="1"/>
        <end position="27"/>
    </location>
</feature>
<proteinExistence type="predicted"/>
<keyword evidence="3" id="KW-1185">Reference proteome</keyword>
<evidence type="ECO:0000256" key="1">
    <source>
        <dbReference type="SAM" id="SignalP"/>
    </source>
</evidence>
<evidence type="ECO:0000313" key="3">
    <source>
        <dbReference type="Proteomes" id="UP000018727"/>
    </source>
</evidence>
<organism evidence="2 3">
    <name type="scientific">Prevotella nigrescens CC14M</name>
    <dbReference type="NCBI Taxonomy" id="1073366"/>
    <lineage>
        <taxon>Bacteria</taxon>
        <taxon>Pseudomonadati</taxon>
        <taxon>Bacteroidota</taxon>
        <taxon>Bacteroidia</taxon>
        <taxon>Bacteroidales</taxon>
        <taxon>Prevotellaceae</taxon>
        <taxon>Prevotella</taxon>
    </lineage>
</organism>
<keyword evidence="1" id="KW-0732">Signal</keyword>
<name>V8CMX7_9BACT</name>
<feature type="chain" id="PRO_5004767767" description="Outer membrane protein beta-barrel domain-containing protein" evidence="1">
    <location>
        <begin position="28"/>
        <end position="198"/>
    </location>
</feature>
<dbReference type="InterPro" id="IPR018899">
    <property type="entry name" value="Conjug_transposon_Tra0"/>
</dbReference>
<gene>
    <name evidence="2" type="ORF">HMPREF1173_01893</name>
</gene>
<dbReference type="Proteomes" id="UP000018727">
    <property type="component" value="Unassembled WGS sequence"/>
</dbReference>
<comment type="caution">
    <text evidence="2">The sequence shown here is derived from an EMBL/GenBank/DDBJ whole genome shotgun (WGS) entry which is preliminary data.</text>
</comment>
<sequence length="198" mass="22111">MVDIMKKKIILSVCAAVAMAFSLPSQAQRLIPKQRGIEVVGSVPLIKGEKLFTGDNFGVGISLTRYLKKENYTFVGVEYEQQNMPYRDYNVKLKDALLQVGYMHPVLSDRGKNVFLYGGISALGGYEQLNEDKKLLPDGATLLDRSRFVYGGAVHGSVEVFLMDRLLCTPITACCISTLVWKTAQICRTQWILSHSRL</sequence>
<accession>V8CMX7</accession>
<reference evidence="2 3" key="1">
    <citation type="submission" date="2013-10" db="EMBL/GenBank/DDBJ databases">
        <title>The Genome Sequence of Prevotella nigrescens CC14M.</title>
        <authorList>
            <consortium name="The Broad Institute Genomics Platform"/>
            <person name="Earl A."/>
            <person name="Allen-Vercoe E."/>
            <person name="Daigneault M."/>
            <person name="Young S.K."/>
            <person name="Zeng Q."/>
            <person name="Gargeya S."/>
            <person name="Fitzgerald M."/>
            <person name="Abouelleil A."/>
            <person name="Alvarado L."/>
            <person name="Chapman S.B."/>
            <person name="Gainer-Dewar J."/>
            <person name="Goldberg J."/>
            <person name="Griggs A."/>
            <person name="Gujja S."/>
            <person name="Hansen M."/>
            <person name="Howarth C."/>
            <person name="Imamovic A."/>
            <person name="Ireland A."/>
            <person name="Larimer J."/>
            <person name="McCowan C."/>
            <person name="Murphy C."/>
            <person name="Pearson M."/>
            <person name="Poon T.W."/>
            <person name="Priest M."/>
            <person name="Roberts A."/>
            <person name="Saif S."/>
            <person name="Shea T."/>
            <person name="Sykes S."/>
            <person name="Wortman J."/>
            <person name="Nusbaum C."/>
            <person name="Birren B."/>
        </authorList>
    </citation>
    <scope>NUCLEOTIDE SEQUENCE [LARGE SCALE GENOMIC DNA]</scope>
    <source>
        <strain evidence="2 3">CC14M</strain>
    </source>
</reference>
<dbReference type="HOGENOM" id="CLU_119992_0_0_10"/>
<dbReference type="Pfam" id="PF10626">
    <property type="entry name" value="TraO"/>
    <property type="match status" value="1"/>
</dbReference>
<evidence type="ECO:0000313" key="2">
    <source>
        <dbReference type="EMBL" id="ETD28101.1"/>
    </source>
</evidence>
<dbReference type="PATRIC" id="fig|1073366.3.peg.1953"/>